<dbReference type="GO" id="GO:0008661">
    <property type="term" value="F:1-deoxy-D-xylulose-5-phosphate synthase activity"/>
    <property type="evidence" value="ECO:0007669"/>
    <property type="project" value="UniProtKB-EC"/>
</dbReference>
<dbReference type="Pfam" id="PF02779">
    <property type="entry name" value="Transket_pyr"/>
    <property type="match status" value="1"/>
</dbReference>
<feature type="domain" description="Transketolase-like pyrimidine-binding" evidence="14">
    <location>
        <begin position="517"/>
        <end position="683"/>
    </location>
</feature>
<sequence length="841" mass="89789" precursor="true">MTIKGGVRVGAVVVTALLLSSVMMVGQMLFVHPSSQQLTGPITNAFLSPVTSSSSSYSGLSISGGVPGLAAFGLAASSILAILGRIRKVGATSRRAAAAAATSSPPRKVSRDVSQPGDDYDAPKELDDASVDVVMNGPTPTLDKVQSPEDIRKMSLPQLKDLCNDTRRFLVRSVSQTGGHLGSNLGVVELTAALHHVFDLPKDKLIWDVSHQAYPHKIFTGRRERMSTLRQGGGLSGFTKRSESPYDPFGAGHSGTAMSAATGFAIARDHKKRVHDEAVREGGHTTPPLSPEDDYTVVSVVGDGAITGGMAYEAMNHAGWLKLRKFLVILNDNGQVSLPTAYNEVHTPVGALSEALSKMGGMDSSVPDAISKVLSSPSFQDARNTLKLAVKALCPPQLAESLGRIEEYGRGLLSTYSRGTMFEELGFYYVGPVDGHCLDTLVTVLSNLKQSMDEGKITKPILLHVKTEKGHGYKPAEVALDKLHGVTQFDVKTGKKEVPTKVVEAPPTTETKAPKKMAYTDVFAKALIAAAERDSRIVAITAAMPGGTGLHHFEKKFGLDRMFDVGICEQHAVTMAAGMAAEGLVPYAAIYSSFMQRAIDQMVHDVALQKLPVRFVLDRAGFVGADGPTHHGQFDLAMLGCIPGVKICAPGDEAELSNMIYTMSKLDDGPSVVRFPRGSGEGVPIPVVPEFLEPGKGRVVKEYDGKEGELSVVLLSLGARLGECKKAAKVLSEKYGHHVTVADARWMKPLDETMICELARGHDIMVTVEEGSIGGFGSHVLELLTDKGILGDGKLKVGTIHIPDEWYQADTPENQLEKAGVSVDGIVGKARKLACDYHEVV</sequence>
<evidence type="ECO:0000256" key="13">
    <source>
        <dbReference type="SAM" id="MobiDB-lite"/>
    </source>
</evidence>
<dbReference type="EMBL" id="AB284361">
    <property type="protein sequence ID" value="BAG14385.1"/>
    <property type="molecule type" value="mRNA"/>
</dbReference>
<comment type="cofactor">
    <cofactor evidence="1">
        <name>Mg(2+)</name>
        <dbReference type="ChEBI" id="CHEBI:18420"/>
    </cofactor>
</comment>
<feature type="region of interest" description="Disordered" evidence="13">
    <location>
        <begin position="97"/>
        <end position="126"/>
    </location>
</feature>
<dbReference type="GO" id="GO:0009228">
    <property type="term" value="P:thiamine biosynthetic process"/>
    <property type="evidence" value="ECO:0007669"/>
    <property type="project" value="UniProtKB-KW"/>
</dbReference>
<accession>B1Q2Q2</accession>
<evidence type="ECO:0000256" key="11">
    <source>
        <dbReference type="ARBA" id="ARBA00023052"/>
    </source>
</evidence>
<keyword evidence="7 15" id="KW-0808">Transferase</keyword>
<evidence type="ECO:0000256" key="7">
    <source>
        <dbReference type="ARBA" id="ARBA00022679"/>
    </source>
</evidence>
<dbReference type="CDD" id="cd02007">
    <property type="entry name" value="TPP_DXS"/>
    <property type="match status" value="1"/>
</dbReference>
<evidence type="ECO:0000256" key="8">
    <source>
        <dbReference type="ARBA" id="ARBA00022723"/>
    </source>
</evidence>
<dbReference type="InterPro" id="IPR005477">
    <property type="entry name" value="Dxylulose-5-P_synthase"/>
</dbReference>
<evidence type="ECO:0000256" key="5">
    <source>
        <dbReference type="ARBA" id="ARBA00011738"/>
    </source>
</evidence>
<dbReference type="InterPro" id="IPR009014">
    <property type="entry name" value="Transketo_C/PFOR_II"/>
</dbReference>
<evidence type="ECO:0000256" key="6">
    <source>
        <dbReference type="ARBA" id="ARBA00013150"/>
    </source>
</evidence>
<evidence type="ECO:0000313" key="15">
    <source>
        <dbReference type="EMBL" id="BAG14385.1"/>
    </source>
</evidence>
<keyword evidence="9" id="KW-0460">Magnesium</keyword>
<dbReference type="GO" id="GO:0016114">
    <property type="term" value="P:terpenoid biosynthetic process"/>
    <property type="evidence" value="ECO:0007669"/>
    <property type="project" value="InterPro"/>
</dbReference>
<evidence type="ECO:0000259" key="14">
    <source>
        <dbReference type="SMART" id="SM00861"/>
    </source>
</evidence>
<evidence type="ECO:0000256" key="3">
    <source>
        <dbReference type="ARBA" id="ARBA00004980"/>
    </source>
</evidence>
<dbReference type="Gene3D" id="3.40.50.970">
    <property type="match status" value="2"/>
</dbReference>
<keyword evidence="12" id="KW-0414">Isoprene biosynthesis</keyword>
<dbReference type="SUPFAM" id="SSF52922">
    <property type="entry name" value="TK C-terminal domain-like"/>
    <property type="match status" value="1"/>
</dbReference>
<dbReference type="Gene3D" id="3.40.50.920">
    <property type="match status" value="1"/>
</dbReference>
<gene>
    <name evidence="15" type="primary">dxs</name>
</gene>
<dbReference type="InterPro" id="IPR020826">
    <property type="entry name" value="Transketolase_BS"/>
</dbReference>
<comment type="pathway">
    <text evidence="3">Metabolic intermediate biosynthesis; 1-deoxy-D-xylulose 5-phosphate biosynthesis; 1-deoxy-D-xylulose 5-phosphate from D-glyceraldehyde 3-phosphate and pyruvate: step 1/1.</text>
</comment>
<reference evidence="15" key="1">
    <citation type="journal article" date="2008" name="Mol. Biol. Evol.">
        <title>A cryptic algal group unveiled: a plastid biosynthesis pathway in the oyster parasite Perkinsus marinus.</title>
        <authorList>
            <person name="Matsuzaki M."/>
            <person name="Kuroiwa H."/>
            <person name="Kuroiwa T."/>
            <person name="Kita K."/>
            <person name="Nozaki H."/>
        </authorList>
    </citation>
    <scope>NUCLEOTIDE SEQUENCE</scope>
    <source>
        <strain evidence="15">ATCC 50439</strain>
    </source>
</reference>
<comment type="cofactor">
    <cofactor evidence="2">
        <name>thiamine diphosphate</name>
        <dbReference type="ChEBI" id="CHEBI:58937"/>
    </cofactor>
</comment>
<dbReference type="UniPathway" id="UPA00064">
    <property type="reaction ID" value="UER00091"/>
</dbReference>
<proteinExistence type="evidence at transcript level"/>
<organism evidence="15">
    <name type="scientific">Perkinsus marinus</name>
    <dbReference type="NCBI Taxonomy" id="31276"/>
    <lineage>
        <taxon>Eukaryota</taxon>
        <taxon>Sar</taxon>
        <taxon>Alveolata</taxon>
        <taxon>Perkinsozoa</taxon>
        <taxon>Perkinsea</taxon>
        <taxon>Perkinsida</taxon>
        <taxon>Perkinsidae</taxon>
        <taxon>Perkinsus</taxon>
    </lineage>
</organism>
<dbReference type="Pfam" id="PF02780">
    <property type="entry name" value="Transketolase_C"/>
    <property type="match status" value="1"/>
</dbReference>
<dbReference type="NCBIfam" id="NF003933">
    <property type="entry name" value="PRK05444.2-2"/>
    <property type="match status" value="1"/>
</dbReference>
<dbReference type="SMART" id="SM00861">
    <property type="entry name" value="Transket_pyr"/>
    <property type="match status" value="1"/>
</dbReference>
<keyword evidence="10" id="KW-0784">Thiamine biosynthesis</keyword>
<dbReference type="PROSITE" id="PS00802">
    <property type="entry name" value="TRANSKETOLASE_2"/>
    <property type="match status" value="1"/>
</dbReference>
<dbReference type="NCBIfam" id="TIGR00204">
    <property type="entry name" value="dxs"/>
    <property type="match status" value="1"/>
</dbReference>
<evidence type="ECO:0000256" key="2">
    <source>
        <dbReference type="ARBA" id="ARBA00001964"/>
    </source>
</evidence>
<dbReference type="InterPro" id="IPR033248">
    <property type="entry name" value="Transketolase_C"/>
</dbReference>
<evidence type="ECO:0000256" key="1">
    <source>
        <dbReference type="ARBA" id="ARBA00001946"/>
    </source>
</evidence>
<dbReference type="SUPFAM" id="SSF52518">
    <property type="entry name" value="Thiamin diphosphate-binding fold (THDP-binding)"/>
    <property type="match status" value="2"/>
</dbReference>
<dbReference type="AlphaFoldDB" id="B1Q2Q2"/>
<keyword evidence="8" id="KW-0479">Metal-binding</keyword>
<evidence type="ECO:0000256" key="9">
    <source>
        <dbReference type="ARBA" id="ARBA00022842"/>
    </source>
</evidence>
<dbReference type="FunFam" id="3.40.50.970:FF:000005">
    <property type="entry name" value="1-deoxy-D-xylulose-5-phosphate synthase"/>
    <property type="match status" value="1"/>
</dbReference>
<dbReference type="InterPro" id="IPR005475">
    <property type="entry name" value="Transketolase-like_Pyr-bd"/>
</dbReference>
<dbReference type="HAMAP" id="MF_00315">
    <property type="entry name" value="DXP_synth"/>
    <property type="match status" value="1"/>
</dbReference>
<feature type="compositionally biased region" description="Low complexity" evidence="13">
    <location>
        <begin position="97"/>
        <end position="107"/>
    </location>
</feature>
<evidence type="ECO:0000256" key="12">
    <source>
        <dbReference type="ARBA" id="ARBA00023229"/>
    </source>
</evidence>
<dbReference type="GO" id="GO:0046872">
    <property type="term" value="F:metal ion binding"/>
    <property type="evidence" value="ECO:0007669"/>
    <property type="project" value="UniProtKB-KW"/>
</dbReference>
<keyword evidence="11" id="KW-0786">Thiamine pyrophosphate</keyword>
<dbReference type="CDD" id="cd07033">
    <property type="entry name" value="TPP_PYR_DXS_TK_like"/>
    <property type="match status" value="1"/>
</dbReference>
<comment type="similarity">
    <text evidence="4">Belongs to the transketolase family. DXPS subfamily.</text>
</comment>
<protein>
    <recommendedName>
        <fullName evidence="6">1-deoxy-D-xylulose-5-phosphate synthase</fullName>
        <ecNumber evidence="6">2.2.1.7</ecNumber>
    </recommendedName>
</protein>
<dbReference type="Pfam" id="PF13292">
    <property type="entry name" value="DXP_synthase_N"/>
    <property type="match status" value="1"/>
</dbReference>
<dbReference type="EC" id="2.2.1.7" evidence="6"/>
<evidence type="ECO:0000256" key="4">
    <source>
        <dbReference type="ARBA" id="ARBA00011081"/>
    </source>
</evidence>
<dbReference type="PANTHER" id="PTHR43322:SF5">
    <property type="entry name" value="1-DEOXY-D-XYLULOSE-5-PHOSPHATE SYNTHASE, CHLOROPLASTIC"/>
    <property type="match status" value="1"/>
</dbReference>
<dbReference type="PANTHER" id="PTHR43322">
    <property type="entry name" value="1-D-DEOXYXYLULOSE 5-PHOSPHATE SYNTHASE-RELATED"/>
    <property type="match status" value="1"/>
</dbReference>
<name>B1Q2Q2_9ALVE</name>
<evidence type="ECO:0000256" key="10">
    <source>
        <dbReference type="ARBA" id="ARBA00022977"/>
    </source>
</evidence>
<dbReference type="InterPro" id="IPR029061">
    <property type="entry name" value="THDP-binding"/>
</dbReference>
<comment type="subunit">
    <text evidence="5">Homodimer.</text>
</comment>